<keyword evidence="3" id="KW-1003">Cell membrane</keyword>
<dbReference type="SUPFAM" id="SSF53756">
    <property type="entry name" value="UDP-Glycosyltransferase/glycogen phosphorylase"/>
    <property type="match status" value="1"/>
</dbReference>
<comment type="similarity">
    <text evidence="2">Belongs to the CDP-glycerol glycerophosphotransferase family.</text>
</comment>
<dbReference type="AlphaFoldDB" id="A0A6M0MA56"/>
<dbReference type="PANTHER" id="PTHR37316:SF3">
    <property type="entry name" value="TEICHOIC ACID GLYCEROL-PHOSPHATE TRANSFERASE"/>
    <property type="match status" value="1"/>
</dbReference>
<dbReference type="EMBL" id="WWDJ01000135">
    <property type="protein sequence ID" value="NEX56319.1"/>
    <property type="molecule type" value="Genomic_DNA"/>
</dbReference>
<evidence type="ECO:0000313" key="8">
    <source>
        <dbReference type="Proteomes" id="UP000477402"/>
    </source>
</evidence>
<comment type="caution">
    <text evidence="7">The sequence shown here is derived from an EMBL/GenBank/DDBJ whole genome shotgun (WGS) entry which is preliminary data.</text>
</comment>
<proteinExistence type="inferred from homology"/>
<evidence type="ECO:0000256" key="1">
    <source>
        <dbReference type="ARBA" id="ARBA00004202"/>
    </source>
</evidence>
<evidence type="ECO:0000256" key="4">
    <source>
        <dbReference type="ARBA" id="ARBA00022679"/>
    </source>
</evidence>
<dbReference type="InterPro" id="IPR007554">
    <property type="entry name" value="Glycerophosphate_synth"/>
</dbReference>
<evidence type="ECO:0000256" key="3">
    <source>
        <dbReference type="ARBA" id="ARBA00022475"/>
    </source>
</evidence>
<evidence type="ECO:0000313" key="7">
    <source>
        <dbReference type="EMBL" id="NEX56319.1"/>
    </source>
</evidence>
<keyword evidence="6" id="KW-0472">Membrane</keyword>
<evidence type="ECO:0000256" key="6">
    <source>
        <dbReference type="ARBA" id="ARBA00023136"/>
    </source>
</evidence>
<evidence type="ECO:0000256" key="2">
    <source>
        <dbReference type="ARBA" id="ARBA00010488"/>
    </source>
</evidence>
<dbReference type="PANTHER" id="PTHR37316">
    <property type="entry name" value="TEICHOIC ACID GLYCEROL-PHOSPHATE PRIMASE"/>
    <property type="match status" value="1"/>
</dbReference>
<dbReference type="Pfam" id="PF04464">
    <property type="entry name" value="Glyphos_transf"/>
    <property type="match status" value="1"/>
</dbReference>
<dbReference type="InterPro" id="IPR051612">
    <property type="entry name" value="Teichoic_Acid_Biosynth"/>
</dbReference>
<dbReference type="RefSeq" id="WP_163656786.1">
    <property type="nucleotide sequence ID" value="NZ_WWDH01000033.1"/>
</dbReference>
<dbReference type="Gene3D" id="3.40.50.12580">
    <property type="match status" value="1"/>
</dbReference>
<dbReference type="InterPro" id="IPR043149">
    <property type="entry name" value="TagF_N"/>
</dbReference>
<sequence>MISLLVRIRLMIIKMILSLFLRILGKFVEIDDRLIIFSSFNGKTYSDNPRYLFEYMRDDEEFADYHFVWAFKKQKEISGTKSVKLNSLRYYYLLTKAKYWVFNAKMPTYYYKKSEQIYVQTWHGTPLKRLGHDIFDNGNTYYRSRLSYKKMLESYDQDSWRWDFLISPNVFASQAFVSAFKIREEKVLEVGYPRVDYLVNSRFDVNLDLIKARYGLPTNKKIILYAPTWRDNSFDVKGYKFQLIVDFHKWKKILGQNTIILFKPHYLISNVYQVPEDLTDFVYLMEANADINDAYLMSDSLITDYSSVFFDYANLNRPIYFYMYDFEEYEQELRGFYLNIPNDLPNDVITREDDLLVKINNEDFDYERLRKFNQKFNLWNDGKACSKVVKRIFNEN</sequence>
<dbReference type="GO" id="GO:0005886">
    <property type="term" value="C:plasma membrane"/>
    <property type="evidence" value="ECO:0007669"/>
    <property type="project" value="UniProtKB-SubCell"/>
</dbReference>
<gene>
    <name evidence="7" type="ORF">GTP08_11810</name>
</gene>
<name>A0A6M0MA56_9LACT</name>
<protein>
    <submittedName>
        <fullName evidence="7">CDP-glycerol glycerophosphotransferase family protein</fullName>
    </submittedName>
</protein>
<dbReference type="GO" id="GO:0047355">
    <property type="term" value="F:CDP-glycerol glycerophosphotransferase activity"/>
    <property type="evidence" value="ECO:0007669"/>
    <property type="project" value="InterPro"/>
</dbReference>
<keyword evidence="5" id="KW-0777">Teichoic acid biosynthesis</keyword>
<dbReference type="Proteomes" id="UP000477402">
    <property type="component" value="Unassembled WGS sequence"/>
</dbReference>
<organism evidence="7 8">
    <name type="scientific">Lactococcus lactis</name>
    <dbReference type="NCBI Taxonomy" id="1358"/>
    <lineage>
        <taxon>Bacteria</taxon>
        <taxon>Bacillati</taxon>
        <taxon>Bacillota</taxon>
        <taxon>Bacilli</taxon>
        <taxon>Lactobacillales</taxon>
        <taxon>Streptococcaceae</taxon>
        <taxon>Lactococcus</taxon>
    </lineage>
</organism>
<dbReference type="Gene3D" id="3.40.50.11820">
    <property type="match status" value="1"/>
</dbReference>
<evidence type="ECO:0000256" key="5">
    <source>
        <dbReference type="ARBA" id="ARBA00022944"/>
    </source>
</evidence>
<comment type="subcellular location">
    <subcellularLocation>
        <location evidence="1">Cell membrane</location>
        <topology evidence="1">Peripheral membrane protein</topology>
    </subcellularLocation>
</comment>
<reference evidence="7 8" key="1">
    <citation type="submission" date="2019-12" db="EMBL/GenBank/DDBJ databases">
        <title>Draft Genome Sequences of L. lactis strains MS22333, MS22334, MS22336, and MS22337, Isolated from Spontaneous Fermented Camel Milk in Ethiopia.</title>
        <authorList>
            <person name="Bragason E."/>
            <person name="Hansen E.B."/>
            <person name="Guya M.E."/>
            <person name="Berhe T."/>
        </authorList>
    </citation>
    <scope>NUCLEOTIDE SEQUENCE [LARGE SCALE GENOMIC DNA]</scope>
    <source>
        <strain evidence="7 8">MS22336</strain>
    </source>
</reference>
<dbReference type="GO" id="GO:0019350">
    <property type="term" value="P:teichoic acid biosynthetic process"/>
    <property type="evidence" value="ECO:0007669"/>
    <property type="project" value="UniProtKB-KW"/>
</dbReference>
<dbReference type="InterPro" id="IPR043148">
    <property type="entry name" value="TagF_C"/>
</dbReference>
<keyword evidence="4 7" id="KW-0808">Transferase</keyword>
<accession>A0A6M0MA56</accession>